<evidence type="ECO:0000256" key="1">
    <source>
        <dbReference type="SAM" id="SignalP"/>
    </source>
</evidence>
<dbReference type="Proteomes" id="UP000485058">
    <property type="component" value="Unassembled WGS sequence"/>
</dbReference>
<gene>
    <name evidence="2" type="ORF">HaLaN_00338</name>
</gene>
<evidence type="ECO:0000313" key="2">
    <source>
        <dbReference type="EMBL" id="GFH05813.1"/>
    </source>
</evidence>
<feature type="signal peptide" evidence="1">
    <location>
        <begin position="1"/>
        <end position="22"/>
    </location>
</feature>
<accession>A0A699Y6Y3</accession>
<keyword evidence="1" id="KW-0732">Signal</keyword>
<comment type="caution">
    <text evidence="2">The sequence shown here is derived from an EMBL/GenBank/DDBJ whole genome shotgun (WGS) entry which is preliminary data.</text>
</comment>
<evidence type="ECO:0000313" key="3">
    <source>
        <dbReference type="Proteomes" id="UP000485058"/>
    </source>
</evidence>
<dbReference type="EMBL" id="BLLF01000009">
    <property type="protein sequence ID" value="GFH05813.1"/>
    <property type="molecule type" value="Genomic_DNA"/>
</dbReference>
<reference evidence="2 3" key="1">
    <citation type="submission" date="2020-02" db="EMBL/GenBank/DDBJ databases">
        <title>Draft genome sequence of Haematococcus lacustris strain NIES-144.</title>
        <authorList>
            <person name="Morimoto D."/>
            <person name="Nakagawa S."/>
            <person name="Yoshida T."/>
            <person name="Sawayama S."/>
        </authorList>
    </citation>
    <scope>NUCLEOTIDE SEQUENCE [LARGE SCALE GENOMIC DNA]</scope>
    <source>
        <strain evidence="2 3">NIES-144</strain>
    </source>
</reference>
<dbReference type="AlphaFoldDB" id="A0A699Y6Y3"/>
<dbReference type="InterPro" id="IPR010865">
    <property type="entry name" value="DUF1499"/>
</dbReference>
<proteinExistence type="predicted"/>
<dbReference type="Pfam" id="PF07386">
    <property type="entry name" value="DUF1499"/>
    <property type="match status" value="1"/>
</dbReference>
<feature type="chain" id="PRO_5025535662" description="DUF1499 domain-containing protein" evidence="1">
    <location>
        <begin position="23"/>
        <end position="169"/>
    </location>
</feature>
<name>A0A699Y6Y3_HAELA</name>
<organism evidence="2 3">
    <name type="scientific">Haematococcus lacustris</name>
    <name type="common">Green alga</name>
    <name type="synonym">Haematococcus pluvialis</name>
    <dbReference type="NCBI Taxonomy" id="44745"/>
    <lineage>
        <taxon>Eukaryota</taxon>
        <taxon>Viridiplantae</taxon>
        <taxon>Chlorophyta</taxon>
        <taxon>core chlorophytes</taxon>
        <taxon>Chlorophyceae</taxon>
        <taxon>CS clade</taxon>
        <taxon>Chlamydomonadales</taxon>
        <taxon>Haematococcaceae</taxon>
        <taxon>Haematococcus</taxon>
    </lineage>
</organism>
<evidence type="ECO:0008006" key="4">
    <source>
        <dbReference type="Google" id="ProtNLM"/>
    </source>
</evidence>
<protein>
    <recommendedName>
        <fullName evidence="4">DUF1499 domain-containing protein</fullName>
    </recommendedName>
</protein>
<keyword evidence="3" id="KW-1185">Reference proteome</keyword>
<sequence length="169" mass="18555">MFGLFAMLSAPVLNDVATTVSGYDKPEDEIVLEFQEASAKPYSPAVKAIIQKAYGSKLHPLVFPSSKISRSDLFEIVSAVAMKQADWKLEKIMRQSKILQGVATTRIMRFQDDFVILVSERSTPRGSVSRVDMRSKSRLGQGDLGANAARIEHFLGQVREAVAAKVGPL</sequence>